<protein>
    <recommendedName>
        <fullName evidence="3">Apea-like HEPN domain-containing protein</fullName>
    </recommendedName>
</protein>
<organism evidence="1 2">
    <name type="scientific">Fusobacterium nucleatum</name>
    <dbReference type="NCBI Taxonomy" id="851"/>
    <lineage>
        <taxon>Bacteria</taxon>
        <taxon>Fusobacteriati</taxon>
        <taxon>Fusobacteriota</taxon>
        <taxon>Fusobacteriia</taxon>
        <taxon>Fusobacteriales</taxon>
        <taxon>Fusobacteriaceae</taxon>
        <taxon>Fusobacterium</taxon>
    </lineage>
</organism>
<evidence type="ECO:0008006" key="3">
    <source>
        <dbReference type="Google" id="ProtNLM"/>
    </source>
</evidence>
<evidence type="ECO:0000313" key="1">
    <source>
        <dbReference type="EMBL" id="WDA44956.1"/>
    </source>
</evidence>
<proteinExistence type="predicted"/>
<dbReference type="AlphaFoldDB" id="A0AAX3MCR4"/>
<sequence length="470" mass="57069">MSVKYFKNNFNIIMLYRNLYAFKFDINEIKEKIFHNFFRNYNITDFFLFRIFLDSCLLLFNKEKMEKSYFKKKFKYNDYIEKLLKDFYSQEYLKNLEEILFNSYGFNIDLLNTKMFYFDPKGTNVNLYDTIKILRDSFAHMQYGNFTGVSKKILFYGIYNKDKGKLKTRGIIIEPIVHKFIEAFFSNNLNNGIPYKHSFITKNCLKNEIFFNEVTYKGNTLYNGVDYHLMKDKIFGKRSFKKLKEFLNINNNELDLKKKLIDETDFKKFKVFTENLLARNPIDEEIEYTIKAFYDFETEFSNFLYHLIQLNDRIIEYHLPEYKTQQDLIMKSINELEEDKTSWIMFKIFFDFLFLVNIILRNQEYYMSPIDIKKINPYGFEKDDKAMVNYINKKIIEGKIEENNAKYGNVYYILERIRNAIMHGNIKILLENNNILLKFLDKYNSREDVLSIELNKLKNFIFLNDWSYDK</sequence>
<gene>
    <name evidence="1" type="ORF">PSR69_05025</name>
</gene>
<evidence type="ECO:0000313" key="2">
    <source>
        <dbReference type="Proteomes" id="UP001214996"/>
    </source>
</evidence>
<dbReference type="Proteomes" id="UP001214996">
    <property type="component" value="Chromosome"/>
</dbReference>
<reference evidence="1" key="1">
    <citation type="submission" date="2023-02" db="EMBL/GenBank/DDBJ databases">
        <title>Pan-genomic study of Fusobacterium nucleatum reveals the distribution of pathogenic genes and functional clusters at subspecies and strain levels.</title>
        <authorList>
            <person name="Feng Q."/>
            <person name="Sun T."/>
        </authorList>
    </citation>
    <scope>NUCLEOTIDE SEQUENCE</scope>
    <source>
        <strain evidence="1">FNV</strain>
    </source>
</reference>
<dbReference type="EMBL" id="CP117525">
    <property type="protein sequence ID" value="WDA44956.1"/>
    <property type="molecule type" value="Genomic_DNA"/>
</dbReference>
<name>A0AAX3MCR4_FUSNU</name>
<accession>A0AAX3MCR4</accession>
<dbReference type="RefSeq" id="WP_023036041.1">
    <property type="nucleotide sequence ID" value="NZ_CP117525.1"/>
</dbReference>